<feature type="compositionally biased region" description="Basic and acidic residues" evidence="1">
    <location>
        <begin position="1201"/>
        <end position="1214"/>
    </location>
</feature>
<feature type="region of interest" description="Disordered" evidence="1">
    <location>
        <begin position="1581"/>
        <end position="1799"/>
    </location>
</feature>
<feature type="compositionally biased region" description="Basic residues" evidence="1">
    <location>
        <begin position="1"/>
        <end position="18"/>
    </location>
</feature>
<dbReference type="Proteomes" id="UP000823941">
    <property type="component" value="Chromosome 24"/>
</dbReference>
<feature type="region of interest" description="Disordered" evidence="1">
    <location>
        <begin position="1404"/>
        <end position="1556"/>
    </location>
</feature>
<feature type="compositionally biased region" description="Polar residues" evidence="1">
    <location>
        <begin position="1480"/>
        <end position="1511"/>
    </location>
</feature>
<feature type="compositionally biased region" description="Basic and acidic residues" evidence="1">
    <location>
        <begin position="1404"/>
        <end position="1464"/>
    </location>
</feature>
<evidence type="ECO:0000313" key="3">
    <source>
        <dbReference type="Proteomes" id="UP000823941"/>
    </source>
</evidence>
<feature type="compositionally biased region" description="Basic and acidic residues" evidence="1">
    <location>
        <begin position="1512"/>
        <end position="1523"/>
    </location>
</feature>
<feature type="region of interest" description="Disordered" evidence="1">
    <location>
        <begin position="1200"/>
        <end position="1238"/>
    </location>
</feature>
<feature type="compositionally biased region" description="Basic and acidic residues" evidence="1">
    <location>
        <begin position="1712"/>
        <end position="1736"/>
    </location>
</feature>
<feature type="compositionally biased region" description="Polar residues" evidence="1">
    <location>
        <begin position="1582"/>
        <end position="1593"/>
    </location>
</feature>
<feature type="compositionally biased region" description="Basic and acidic residues" evidence="1">
    <location>
        <begin position="1534"/>
        <end position="1548"/>
    </location>
</feature>
<feature type="compositionally biased region" description="Low complexity" evidence="1">
    <location>
        <begin position="1470"/>
        <end position="1479"/>
    </location>
</feature>
<feature type="compositionally biased region" description="Basic and acidic residues" evidence="1">
    <location>
        <begin position="589"/>
        <end position="599"/>
    </location>
</feature>
<feature type="compositionally biased region" description="Low complexity" evidence="1">
    <location>
        <begin position="311"/>
        <end position="323"/>
    </location>
</feature>
<feature type="region of interest" description="Disordered" evidence="1">
    <location>
        <begin position="1"/>
        <end position="21"/>
    </location>
</feature>
<gene>
    <name evidence="2" type="ORF">JYU34_018131</name>
</gene>
<name>A0ABQ7PZT6_PLUXY</name>
<feature type="compositionally biased region" description="Basic residues" evidence="1">
    <location>
        <begin position="1769"/>
        <end position="1781"/>
    </location>
</feature>
<feature type="compositionally biased region" description="Polar residues" evidence="1">
    <location>
        <begin position="132"/>
        <end position="142"/>
    </location>
</feature>
<feature type="compositionally biased region" description="Polar residues" evidence="1">
    <location>
        <begin position="972"/>
        <end position="984"/>
    </location>
</feature>
<feature type="region of interest" description="Disordered" evidence="1">
    <location>
        <begin position="131"/>
        <end position="177"/>
    </location>
</feature>
<feature type="region of interest" description="Disordered" evidence="1">
    <location>
        <begin position="34"/>
        <end position="77"/>
    </location>
</feature>
<evidence type="ECO:0000256" key="1">
    <source>
        <dbReference type="SAM" id="MobiDB-lite"/>
    </source>
</evidence>
<organism evidence="2 3">
    <name type="scientific">Plutella xylostella</name>
    <name type="common">Diamondback moth</name>
    <name type="synonym">Plutella maculipennis</name>
    <dbReference type="NCBI Taxonomy" id="51655"/>
    <lineage>
        <taxon>Eukaryota</taxon>
        <taxon>Metazoa</taxon>
        <taxon>Ecdysozoa</taxon>
        <taxon>Arthropoda</taxon>
        <taxon>Hexapoda</taxon>
        <taxon>Insecta</taxon>
        <taxon>Pterygota</taxon>
        <taxon>Neoptera</taxon>
        <taxon>Endopterygota</taxon>
        <taxon>Lepidoptera</taxon>
        <taxon>Glossata</taxon>
        <taxon>Ditrysia</taxon>
        <taxon>Yponomeutoidea</taxon>
        <taxon>Plutellidae</taxon>
        <taxon>Plutella</taxon>
    </lineage>
</organism>
<feature type="compositionally biased region" description="Basic and acidic residues" evidence="1">
    <location>
        <begin position="1620"/>
        <end position="1631"/>
    </location>
</feature>
<feature type="region of interest" description="Disordered" evidence="1">
    <location>
        <begin position="342"/>
        <end position="363"/>
    </location>
</feature>
<feature type="compositionally biased region" description="Basic residues" evidence="1">
    <location>
        <begin position="1737"/>
        <end position="1759"/>
    </location>
</feature>
<reference evidence="2 3" key="1">
    <citation type="submission" date="2021-06" db="EMBL/GenBank/DDBJ databases">
        <title>A haploid diamondback moth (Plutella xylostella L.) genome assembly resolves 31 chromosomes and identifies a diamide resistance mutation.</title>
        <authorList>
            <person name="Ward C.M."/>
            <person name="Perry K.D."/>
            <person name="Baker G."/>
            <person name="Powis K."/>
            <person name="Heckel D.G."/>
            <person name="Baxter S.W."/>
        </authorList>
    </citation>
    <scope>NUCLEOTIDE SEQUENCE [LARGE SCALE GENOMIC DNA]</scope>
    <source>
        <strain evidence="2 3">LV</strain>
        <tissue evidence="2">Single pupa</tissue>
    </source>
</reference>
<feature type="region of interest" description="Disordered" evidence="1">
    <location>
        <begin position="508"/>
        <end position="543"/>
    </location>
</feature>
<feature type="region of interest" description="Disordered" evidence="1">
    <location>
        <begin position="587"/>
        <end position="630"/>
    </location>
</feature>
<feature type="compositionally biased region" description="Basic and acidic residues" evidence="1">
    <location>
        <begin position="151"/>
        <end position="177"/>
    </location>
</feature>
<proteinExistence type="predicted"/>
<feature type="compositionally biased region" description="Basic and acidic residues" evidence="1">
    <location>
        <begin position="1680"/>
        <end position="1690"/>
    </location>
</feature>
<accession>A0ABQ7PZT6</accession>
<feature type="region of interest" description="Disordered" evidence="1">
    <location>
        <begin position="964"/>
        <end position="994"/>
    </location>
</feature>
<keyword evidence="3" id="KW-1185">Reference proteome</keyword>
<evidence type="ECO:0000313" key="2">
    <source>
        <dbReference type="EMBL" id="KAG7298499.1"/>
    </source>
</evidence>
<feature type="compositionally biased region" description="Polar residues" evidence="1">
    <location>
        <begin position="608"/>
        <end position="621"/>
    </location>
</feature>
<feature type="compositionally biased region" description="Basic and acidic residues" evidence="1">
    <location>
        <begin position="1639"/>
        <end position="1672"/>
    </location>
</feature>
<feature type="compositionally biased region" description="Basic and acidic residues" evidence="1">
    <location>
        <begin position="291"/>
        <end position="300"/>
    </location>
</feature>
<comment type="caution">
    <text evidence="2">The sequence shown here is derived from an EMBL/GenBank/DDBJ whole genome shotgun (WGS) entry which is preliminary data.</text>
</comment>
<feature type="compositionally biased region" description="Polar residues" evidence="1">
    <location>
        <begin position="1215"/>
        <end position="1230"/>
    </location>
</feature>
<sequence length="1882" mass="213125">MENKKSSNHVSKKSKIPKRSQFVYKVKSQNNLKIPESQAKLKKGVSFKSEGPSMPEQPRVSLKKGIPDENINRKGILKSNRTSLSKIPVRVKQKNTADLLKKVSIEELKNLIEKLSSDDIEKLAKEHGLKQKTISGKRTSQVKPPMRSKYVRKDFKYDSSKKDKENEAKTTTKDEETKVTKGKFWNFTRKFTKKATGEKKCESGKDTTSDKNAVKGLLDDVISRDSNIQPHEFNSVDITDLSIGTRSSESFRSNRSKLIHIHRSSSDFDFIQQSKRKRRREVSLTPESNSLDDRISDIPTRRSRSASNVYRSPSTSTDSSQRSYEFSRQFKSNIPIRKLPSLDSFSIDSDTDSDTKSPSLDSHGTIRQLKYDIVDVPSPEKDSLDDTNIPFYDGHKSLQPSNLNHTTTNITSKTSQDNDIKLPLKGSHKNSKLETEYRDGKIRTSYSHDTMKSPVRYNHDSVKVTGGSHDSMKYGFEYGYDSPNLRPSNSYSNRNSFSHLQGHEYDSIDDRSNLRSSTMRPSRSSIDLRRSPTGSRYSGLETYDREPLRKNYEDELASIGPSSISPHRSITDLRHVSSNKNIPSQIEQPHIDVISDRSTAKRNPIKDTCTQSQTDVTNSSKNECDKGTNDKSKKKVKFLIDGLISLLHDVDGVEKLRRLNNVKGFKCTSDEPEKNAAVSQPDSKLYHEVSSKMIALMDGIILMLKKEGKQNEMFQSKIPKAKELKRKLTVSMKENEKNDLMTVLNDAINLLHGIVSIDTISKLKKSQTDTSKIKREKTKENIVKKIQPIKKPHKVDIKKNINTENTRRKSKVKLPKSDPVDEISNEVVETAPLVDETAYLLDDSALLADEATPEFDEIVEGDVTSPGIQETSLEVDETIPEIEMLPENEVVTDVELDADVEAEPLVETVAEIYNIPNTDDTESHANEIQEQVQETENIIKESTPEVEEQFSNEIPSKTVLEQGVKSEDLSKISPSNTSDNINSEEINEGDPGQRKVKWVSKSVANLKPSSKKSNYHVNDCDENIPTRPKSVLKNPVKTDGEALKDLLCKLRNNSKSQLSLGIGNKEELKSMLDVIDLDYSEIKKINEFLQLLLKSVDEDVNNEEEISDTGLKIVRETKSLYNLKSLGNVNEHYKKRDKVLENEILQKYLTESDDSVEILSRFYEATSLFNKMTKKPAGILKKKTSMGSLSSVKTMLSADQVKVDRQSNDVKDTLDIQSHNSDQSKSNKQLSMKKKHSKISFKNEVDSAYSGNLPKPNSSKFSKLRFSIKNLKQRRTSKSYKGLRPKYSKLVRPPLVQVPPPFLTSTKSKTLHNVDKKASDVLHYGSHTVVGSKHKFDAKINNNRISLDDEIKGMVNDLNEEYFERSGRDKLYKKKSTSSLKSKKIEESPSLEKYLNEIAKIDKEAQKKIDKENKRAEKEKKSKEKLNKKLEAQRKKSADKLLKKESADAKKKMKLLKVDTKKTDEDEISSTKSSESVTSMEQNSSHINISSTGETDASHTTVPQNDSPDGSTKSKDSADKGPKTSDPSLIISRPSKERTEVTKLDTSSKVRRNPKGRIEEIISITYLKTRGTQYDVSHMEVDNNSNKVENPTNEAAPVVKENSVITIYDNSVDNTPSSPDPHKAFAKEKAKQDKRKPNKGPDVRRIDTANDEEIKGSPEVNKTGKKEDRGEATGDAVNTDGKKGTVDKKQSAHTQIIFEAPHPKQARKRNRFSKDQVYRDIHEIKDGEDKGTETKASKHRSHESHHKYRRRSRHRKHSKLSMISEEPRRHSRHRGSHRSMRRYSLMQGDGGGDDIKRIFKSDSSSSDIRSASSSYSSNSSHCQCFRSAEFLLKRRCCEQQYVYGNNNSCFTKLLRGLIIIVHRVADIFMCCFPGDCRRKRCF</sequence>
<feature type="compositionally biased region" description="Polar residues" evidence="1">
    <location>
        <begin position="514"/>
        <end position="525"/>
    </location>
</feature>
<feature type="compositionally biased region" description="Polar residues" evidence="1">
    <location>
        <begin position="1603"/>
        <end position="1617"/>
    </location>
</feature>
<protein>
    <submittedName>
        <fullName evidence="2">Uncharacterized protein</fullName>
    </submittedName>
</protein>
<feature type="region of interest" description="Disordered" evidence="1">
    <location>
        <begin position="275"/>
        <end position="324"/>
    </location>
</feature>
<dbReference type="EMBL" id="JAHIBW010000024">
    <property type="protein sequence ID" value="KAG7298499.1"/>
    <property type="molecule type" value="Genomic_DNA"/>
</dbReference>